<dbReference type="Proteomes" id="UP000094020">
    <property type="component" value="Chromosome 6"/>
</dbReference>
<feature type="chain" id="PRO_5008628508" evidence="1">
    <location>
        <begin position="22"/>
        <end position="206"/>
    </location>
</feature>
<name>A0A1B9I928_9TREE</name>
<dbReference type="OrthoDB" id="2564053at2759"/>
<reference evidence="2" key="1">
    <citation type="submission" date="2013-07" db="EMBL/GenBank/DDBJ databases">
        <title>The Genome Sequence of Cryptococcus pinus CBS10737.</title>
        <authorList>
            <consortium name="The Broad Institute Genome Sequencing Platform"/>
            <person name="Cuomo C."/>
            <person name="Litvintseva A."/>
            <person name="Chen Y."/>
            <person name="Heitman J."/>
            <person name="Sun S."/>
            <person name="Springer D."/>
            <person name="Dromer F."/>
            <person name="Young S.K."/>
            <person name="Zeng Q."/>
            <person name="Gargeya S."/>
            <person name="Fitzgerald M."/>
            <person name="Abouelleil A."/>
            <person name="Alvarado L."/>
            <person name="Berlin A.M."/>
            <person name="Chapman S.B."/>
            <person name="Dewar J."/>
            <person name="Goldberg J."/>
            <person name="Griggs A."/>
            <person name="Gujja S."/>
            <person name="Hansen M."/>
            <person name="Howarth C."/>
            <person name="Imamovic A."/>
            <person name="Larimer J."/>
            <person name="McCowan C."/>
            <person name="Murphy C."/>
            <person name="Pearson M."/>
            <person name="Priest M."/>
            <person name="Roberts A."/>
            <person name="Saif S."/>
            <person name="Shea T."/>
            <person name="Sykes S."/>
            <person name="Wortman J."/>
            <person name="Nusbaum C."/>
            <person name="Birren B."/>
        </authorList>
    </citation>
    <scope>NUCLEOTIDE SEQUENCE [LARGE SCALE GENOMIC DNA]</scope>
    <source>
        <strain evidence="2">CBS 10737</strain>
    </source>
</reference>
<evidence type="ECO:0000313" key="4">
    <source>
        <dbReference type="Proteomes" id="UP000094020"/>
    </source>
</evidence>
<dbReference type="KEGG" id="kpin:30171006"/>
<feature type="signal peptide" evidence="1">
    <location>
        <begin position="1"/>
        <end position="21"/>
    </location>
</feature>
<dbReference type="AlphaFoldDB" id="A0A1B9I928"/>
<proteinExistence type="predicted"/>
<gene>
    <name evidence="2" type="ORF">I206_02637</name>
    <name evidence="3" type="ORF">I206_105097</name>
</gene>
<evidence type="ECO:0000313" key="3">
    <source>
        <dbReference type="EMBL" id="WWC71144.1"/>
    </source>
</evidence>
<protein>
    <submittedName>
        <fullName evidence="2">Uncharacterized protein</fullName>
    </submittedName>
</protein>
<dbReference type="GeneID" id="30171006"/>
<sequence>MSTIPIFVLFLISLAIPPFQQLRQIRIEAFMMTITLPFLPSSAFDTLPDSRPMEVTRCIVRLIYTYSLLASLGAILRTLKRIGGWKIVKSSDSRLIKVLILWLLAWRTSTLPFVPRLNAWKRPLDLTTIVAVGTGLICSIDEIRGIFKLINPEVKDQPKPGLASRIVQIVLSIHRILLAIRIISAAFAPPNTLISSPNHDGLTQIT</sequence>
<keyword evidence="1" id="KW-0732">Signal</keyword>
<keyword evidence="4" id="KW-1185">Reference proteome</keyword>
<reference evidence="2" key="3">
    <citation type="submission" date="2016-07" db="EMBL/GenBank/DDBJ databases">
        <title>Evolution of pathogenesis and genome organization in the Tremellales.</title>
        <authorList>
            <person name="Cuomo C."/>
            <person name="Litvintseva A."/>
            <person name="Heitman J."/>
            <person name="Chen Y."/>
            <person name="Sun S."/>
            <person name="Springer D."/>
            <person name="Dromer F."/>
            <person name="Young S."/>
            <person name="Zeng Q."/>
            <person name="Chapman S."/>
            <person name="Gujja S."/>
            <person name="Saif S."/>
            <person name="Birren B."/>
        </authorList>
    </citation>
    <scope>NUCLEOTIDE SEQUENCE</scope>
    <source>
        <strain evidence="2">CBS 10737</strain>
    </source>
</reference>
<dbReference type="EMBL" id="CP144524">
    <property type="protein sequence ID" value="WWC71144.1"/>
    <property type="molecule type" value="Genomic_DNA"/>
</dbReference>
<evidence type="ECO:0000313" key="2">
    <source>
        <dbReference type="EMBL" id="OCF51921.1"/>
    </source>
</evidence>
<dbReference type="RefSeq" id="XP_019013140.1">
    <property type="nucleotide sequence ID" value="XM_019154400.1"/>
</dbReference>
<reference evidence="3" key="2">
    <citation type="submission" date="2013-07" db="EMBL/GenBank/DDBJ databases">
        <authorList>
            <consortium name="The Broad Institute Genome Sequencing Platform"/>
            <person name="Cuomo C."/>
            <person name="Litvintseva A."/>
            <person name="Chen Y."/>
            <person name="Heitman J."/>
            <person name="Sun S."/>
            <person name="Springer D."/>
            <person name="Dromer F."/>
            <person name="Young S.K."/>
            <person name="Zeng Q."/>
            <person name="Gargeya S."/>
            <person name="Fitzgerald M."/>
            <person name="Abouelleil A."/>
            <person name="Alvarado L."/>
            <person name="Berlin A.M."/>
            <person name="Chapman S.B."/>
            <person name="Dewar J."/>
            <person name="Goldberg J."/>
            <person name="Griggs A."/>
            <person name="Gujja S."/>
            <person name="Hansen M."/>
            <person name="Howarth C."/>
            <person name="Imamovic A."/>
            <person name="Larimer J."/>
            <person name="McCowan C."/>
            <person name="Murphy C."/>
            <person name="Pearson M."/>
            <person name="Priest M."/>
            <person name="Roberts A."/>
            <person name="Saif S."/>
            <person name="Shea T."/>
            <person name="Sykes S."/>
            <person name="Wortman J."/>
            <person name="Nusbaum C."/>
            <person name="Birren B."/>
        </authorList>
    </citation>
    <scope>NUCLEOTIDE SEQUENCE</scope>
    <source>
        <strain evidence="3">CBS 10737</strain>
    </source>
</reference>
<dbReference type="EMBL" id="KV700115">
    <property type="protein sequence ID" value="OCF51921.1"/>
    <property type="molecule type" value="Genomic_DNA"/>
</dbReference>
<organism evidence="2">
    <name type="scientific">Kwoniella pini CBS 10737</name>
    <dbReference type="NCBI Taxonomy" id="1296096"/>
    <lineage>
        <taxon>Eukaryota</taxon>
        <taxon>Fungi</taxon>
        <taxon>Dikarya</taxon>
        <taxon>Basidiomycota</taxon>
        <taxon>Agaricomycotina</taxon>
        <taxon>Tremellomycetes</taxon>
        <taxon>Tremellales</taxon>
        <taxon>Cryptococcaceae</taxon>
        <taxon>Kwoniella</taxon>
    </lineage>
</organism>
<evidence type="ECO:0000256" key="1">
    <source>
        <dbReference type="SAM" id="SignalP"/>
    </source>
</evidence>
<accession>A0A1B9I928</accession>
<reference evidence="3" key="4">
    <citation type="submission" date="2024-02" db="EMBL/GenBank/DDBJ databases">
        <title>Comparative genomics of Cryptococcus and Kwoniella reveals pathogenesis evolution and contrasting modes of karyotype evolution via chromosome fusion or intercentromeric recombination.</title>
        <authorList>
            <person name="Coelho M.A."/>
            <person name="David-Palma M."/>
            <person name="Shea T."/>
            <person name="Bowers K."/>
            <person name="McGinley-Smith S."/>
            <person name="Mohammad A.W."/>
            <person name="Gnirke A."/>
            <person name="Yurkov A.M."/>
            <person name="Nowrousian M."/>
            <person name="Sun S."/>
            <person name="Cuomo C.A."/>
            <person name="Heitman J."/>
        </authorList>
    </citation>
    <scope>NUCLEOTIDE SEQUENCE</scope>
    <source>
        <strain evidence="3">CBS 10737</strain>
    </source>
</reference>